<keyword evidence="8 13" id="KW-0297">G-protein coupled receptor</keyword>
<dbReference type="GO" id="GO:0019236">
    <property type="term" value="P:response to pheromone"/>
    <property type="evidence" value="ECO:0007669"/>
    <property type="project" value="UniProtKB-KW"/>
</dbReference>
<dbReference type="FunFam" id="1.20.1070.10:FF:000033">
    <property type="entry name" value="Vomeronasal type-1 receptor"/>
    <property type="match status" value="1"/>
</dbReference>
<keyword evidence="11" id="KW-0325">Glycoprotein</keyword>
<keyword evidence="7 13" id="KW-1133">Transmembrane helix</keyword>
<keyword evidence="12 13" id="KW-0807">Transducer</keyword>
<keyword evidence="4 13" id="KW-1003">Cell membrane</keyword>
<organism evidence="15 16">
    <name type="scientific">Sarcophilus harrisii</name>
    <name type="common">Tasmanian devil</name>
    <name type="synonym">Sarcophilus laniarius</name>
    <dbReference type="NCBI Taxonomy" id="9305"/>
    <lineage>
        <taxon>Eukaryota</taxon>
        <taxon>Metazoa</taxon>
        <taxon>Chordata</taxon>
        <taxon>Craniata</taxon>
        <taxon>Vertebrata</taxon>
        <taxon>Euteleostomi</taxon>
        <taxon>Mammalia</taxon>
        <taxon>Metatheria</taxon>
        <taxon>Dasyuromorphia</taxon>
        <taxon>Dasyuridae</taxon>
        <taxon>Sarcophilus</taxon>
    </lineage>
</organism>
<feature type="transmembrane region" description="Helical" evidence="13">
    <location>
        <begin position="129"/>
        <end position="150"/>
    </location>
</feature>
<dbReference type="PANTHER" id="PTHR24062">
    <property type="entry name" value="VOMERONASAL TYPE-1 RECEPTOR"/>
    <property type="match status" value="1"/>
</dbReference>
<reference evidence="15" key="2">
    <citation type="submission" date="2025-08" db="UniProtKB">
        <authorList>
            <consortium name="Ensembl"/>
        </authorList>
    </citation>
    <scope>IDENTIFICATION</scope>
</reference>
<keyword evidence="9 13" id="KW-0472">Membrane</keyword>
<evidence type="ECO:0000256" key="8">
    <source>
        <dbReference type="ARBA" id="ARBA00023040"/>
    </source>
</evidence>
<dbReference type="SUPFAM" id="SSF81321">
    <property type="entry name" value="Family A G protein-coupled receptor-like"/>
    <property type="match status" value="1"/>
</dbReference>
<dbReference type="PRINTS" id="PR01534">
    <property type="entry name" value="VOMERONASL1R"/>
</dbReference>
<evidence type="ECO:0000256" key="1">
    <source>
        <dbReference type="ARBA" id="ARBA00003878"/>
    </source>
</evidence>
<reference evidence="15 16" key="1">
    <citation type="journal article" date="2011" name="Proc. Natl. Acad. Sci. U.S.A.">
        <title>Genetic diversity and population structure of the endangered marsupial Sarcophilus harrisii (Tasmanian devil).</title>
        <authorList>
            <person name="Miller W."/>
            <person name="Hayes V.M."/>
            <person name="Ratan A."/>
            <person name="Petersen D.C."/>
            <person name="Wittekindt N.E."/>
            <person name="Miller J."/>
            <person name="Walenz B."/>
            <person name="Knight J."/>
            <person name="Qi J."/>
            <person name="Zhao F."/>
            <person name="Wang Q."/>
            <person name="Bedoya-Reina O.C."/>
            <person name="Katiyar N."/>
            <person name="Tomsho L.P."/>
            <person name="Kasson L.M."/>
            <person name="Hardie R.A."/>
            <person name="Woodbridge P."/>
            <person name="Tindall E.A."/>
            <person name="Bertelsen M.F."/>
            <person name="Dixon D."/>
            <person name="Pyecroft S."/>
            <person name="Helgen K.M."/>
            <person name="Lesk A.M."/>
            <person name="Pringle T.H."/>
            <person name="Patterson N."/>
            <person name="Zhang Y."/>
            <person name="Kreiss A."/>
            <person name="Woods G.M."/>
            <person name="Jones M.E."/>
            <person name="Schuster S.C."/>
        </authorList>
    </citation>
    <scope>NUCLEOTIDE SEQUENCE [LARGE SCALE GENOMIC DNA]</scope>
</reference>
<dbReference type="OrthoDB" id="9606139at2759"/>
<dbReference type="Proteomes" id="UP000007648">
    <property type="component" value="Unassembled WGS sequence"/>
</dbReference>
<evidence type="ECO:0000256" key="7">
    <source>
        <dbReference type="ARBA" id="ARBA00022989"/>
    </source>
</evidence>
<evidence type="ECO:0000256" key="13">
    <source>
        <dbReference type="RuleBase" id="RU364061"/>
    </source>
</evidence>
<dbReference type="PROSITE" id="PS50262">
    <property type="entry name" value="G_PROTEIN_RECEP_F1_2"/>
    <property type="match status" value="1"/>
</dbReference>
<feature type="transmembrane region" description="Helical" evidence="13">
    <location>
        <begin position="265"/>
        <end position="287"/>
    </location>
</feature>
<evidence type="ECO:0000256" key="5">
    <source>
        <dbReference type="ARBA" id="ARBA00022507"/>
    </source>
</evidence>
<evidence type="ECO:0000256" key="12">
    <source>
        <dbReference type="ARBA" id="ARBA00023224"/>
    </source>
</evidence>
<evidence type="ECO:0000256" key="2">
    <source>
        <dbReference type="ARBA" id="ARBA00004651"/>
    </source>
</evidence>
<gene>
    <name evidence="15" type="primary">LOC100931665</name>
</gene>
<keyword evidence="10 13" id="KW-0675">Receptor</keyword>
<reference evidence="15" key="3">
    <citation type="submission" date="2025-09" db="UniProtKB">
        <authorList>
            <consortium name="Ensembl"/>
        </authorList>
    </citation>
    <scope>IDENTIFICATION</scope>
</reference>
<dbReference type="KEGG" id="shr:100931665"/>
<evidence type="ECO:0000256" key="10">
    <source>
        <dbReference type="ARBA" id="ARBA00023170"/>
    </source>
</evidence>
<comment type="subcellular location">
    <subcellularLocation>
        <location evidence="2 13">Cell membrane</location>
        <topology evidence="2 13">Multi-pass membrane protein</topology>
    </subcellularLocation>
</comment>
<feature type="domain" description="G-protein coupled receptors family 1 profile" evidence="14">
    <location>
        <begin position="22"/>
        <end position="285"/>
    </location>
</feature>
<dbReference type="InterPro" id="IPR004072">
    <property type="entry name" value="Vmron_rcpt_1"/>
</dbReference>
<evidence type="ECO:0000256" key="11">
    <source>
        <dbReference type="ARBA" id="ARBA00023180"/>
    </source>
</evidence>
<feature type="transmembrane region" description="Helical" evidence="13">
    <location>
        <begin position="190"/>
        <end position="208"/>
    </location>
</feature>
<keyword evidence="16" id="KW-1185">Reference proteome</keyword>
<evidence type="ECO:0000256" key="9">
    <source>
        <dbReference type="ARBA" id="ARBA00023136"/>
    </source>
</evidence>
<dbReference type="FunCoup" id="A0A7N4PDM4">
    <property type="interactions" value="3"/>
</dbReference>
<dbReference type="AlphaFoldDB" id="A0A7N4PDM4"/>
<dbReference type="GO" id="GO:0007606">
    <property type="term" value="P:sensory perception of chemical stimulus"/>
    <property type="evidence" value="ECO:0007669"/>
    <property type="project" value="UniProtKB-ARBA"/>
</dbReference>
<dbReference type="Gene3D" id="1.20.1070.10">
    <property type="entry name" value="Rhodopsin 7-helix transmembrane proteins"/>
    <property type="match status" value="1"/>
</dbReference>
<comment type="similarity">
    <text evidence="3 13">Belongs to the G-protein coupled receptor 1 family.</text>
</comment>
<dbReference type="GeneTree" id="ENSGT00960000186612"/>
<evidence type="ECO:0000256" key="3">
    <source>
        <dbReference type="ARBA" id="ARBA00010663"/>
    </source>
</evidence>
<dbReference type="Pfam" id="PF03402">
    <property type="entry name" value="V1R"/>
    <property type="match status" value="1"/>
</dbReference>
<dbReference type="GO" id="GO:0016503">
    <property type="term" value="F:pheromone receptor activity"/>
    <property type="evidence" value="ECO:0007669"/>
    <property type="project" value="InterPro"/>
</dbReference>
<evidence type="ECO:0000313" key="15">
    <source>
        <dbReference type="Ensembl" id="ENSSHAP00000036901.1"/>
    </source>
</evidence>
<evidence type="ECO:0000256" key="4">
    <source>
        <dbReference type="ARBA" id="ARBA00022475"/>
    </source>
</evidence>
<dbReference type="InParanoid" id="A0A7N4PDM4"/>
<name>A0A7N4PDM4_SARHA</name>
<evidence type="ECO:0000256" key="6">
    <source>
        <dbReference type="ARBA" id="ARBA00022692"/>
    </source>
</evidence>
<proteinExistence type="inferred from homology"/>
<accession>A0A7N4PDM4</accession>
<dbReference type="GeneID" id="100931665"/>
<evidence type="ECO:0000313" key="16">
    <source>
        <dbReference type="Proteomes" id="UP000007648"/>
    </source>
</evidence>
<protein>
    <recommendedName>
        <fullName evidence="13">Vomeronasal type-1 receptor</fullName>
    </recommendedName>
</protein>
<dbReference type="InterPro" id="IPR017452">
    <property type="entry name" value="GPCR_Rhodpsn_7TM"/>
</dbReference>
<feature type="transmembrane region" description="Helical" evidence="13">
    <location>
        <begin position="6"/>
        <end position="36"/>
    </location>
</feature>
<comment type="function">
    <text evidence="1">Putative pheromone receptor.</text>
</comment>
<dbReference type="RefSeq" id="XP_003766607.1">
    <property type="nucleotide sequence ID" value="XM_003766559.1"/>
</dbReference>
<dbReference type="Ensembl" id="ENSSHAT00000037664.1">
    <property type="protein sequence ID" value="ENSSHAP00000036901.1"/>
    <property type="gene ID" value="ENSSHAG00000026080.1"/>
</dbReference>
<dbReference type="GO" id="GO:0005886">
    <property type="term" value="C:plasma membrane"/>
    <property type="evidence" value="ECO:0007669"/>
    <property type="project" value="UniProtKB-SubCell"/>
</dbReference>
<feature type="transmembrane region" description="Helical" evidence="13">
    <location>
        <begin position="236"/>
        <end position="259"/>
    </location>
</feature>
<keyword evidence="5 13" id="KW-0589">Pheromone response</keyword>
<sequence>MVSYEIAVGLFFLFQTGFGILGNSFLLGLYIVIFFVGPRMRPIDLFLTHLVFVNDLVLLLKGIPQTMAAFGLTNFLNDVGCKLVFYFHKVARDLSLCTTCLLSGFQAITLSSKSFWWSKFKARAPKYSVPFYFICWTFHLLTNHKILLYMNSPKESNNITKRKNYIYCDSITAVSLDIKQYLLTISLPDVLWIGFMVGTSGYMIYVLYRHRQRVQYVHGIRLTPCGSPETRATQTILLLVILFVSFYSLNSILALYIYYEKSSSWLFHISAFLSACFPACSSFVLIVSDSQVRRCYLALWEKTMIQF</sequence>
<evidence type="ECO:0000259" key="14">
    <source>
        <dbReference type="PROSITE" id="PS50262"/>
    </source>
</evidence>
<keyword evidence="6 13" id="KW-0812">Transmembrane</keyword>